<protein>
    <recommendedName>
        <fullName evidence="4">OpgC protein</fullName>
    </recommendedName>
</protein>
<keyword evidence="1" id="KW-0812">Transmembrane</keyword>
<organism evidence="2 3">
    <name type="scientific">Oharaeibacter diazotrophicus</name>
    <dbReference type="NCBI Taxonomy" id="1920512"/>
    <lineage>
        <taxon>Bacteria</taxon>
        <taxon>Pseudomonadati</taxon>
        <taxon>Pseudomonadota</taxon>
        <taxon>Alphaproteobacteria</taxon>
        <taxon>Hyphomicrobiales</taxon>
        <taxon>Pleomorphomonadaceae</taxon>
        <taxon>Oharaeibacter</taxon>
    </lineage>
</organism>
<feature type="transmembrane region" description="Helical" evidence="1">
    <location>
        <begin position="198"/>
        <end position="219"/>
    </location>
</feature>
<feature type="transmembrane region" description="Helical" evidence="1">
    <location>
        <begin position="140"/>
        <end position="162"/>
    </location>
</feature>
<comment type="caution">
    <text evidence="2">The sequence shown here is derived from an EMBL/GenBank/DDBJ whole genome shotgun (WGS) entry which is preliminary data.</text>
</comment>
<dbReference type="Proteomes" id="UP000294547">
    <property type="component" value="Unassembled WGS sequence"/>
</dbReference>
<feature type="transmembrane region" description="Helical" evidence="1">
    <location>
        <begin position="277"/>
        <end position="296"/>
    </location>
</feature>
<reference evidence="2 3" key="1">
    <citation type="submission" date="2019-03" db="EMBL/GenBank/DDBJ databases">
        <title>Genomic Encyclopedia of Type Strains, Phase IV (KMG-IV): sequencing the most valuable type-strain genomes for metagenomic binning, comparative biology and taxonomic classification.</title>
        <authorList>
            <person name="Goeker M."/>
        </authorList>
    </citation>
    <scope>NUCLEOTIDE SEQUENCE [LARGE SCALE GENOMIC DNA]</scope>
    <source>
        <strain evidence="2 3">DSM 102969</strain>
    </source>
</reference>
<feature type="transmembrane region" description="Helical" evidence="1">
    <location>
        <begin position="308"/>
        <end position="329"/>
    </location>
</feature>
<feature type="transmembrane region" description="Helical" evidence="1">
    <location>
        <begin position="50"/>
        <end position="74"/>
    </location>
</feature>
<name>A0A4R6RFA4_9HYPH</name>
<dbReference type="AlphaFoldDB" id="A0A4R6RFA4"/>
<proteinExistence type="predicted"/>
<keyword evidence="1" id="KW-0472">Membrane</keyword>
<accession>A0A4R6RFA4</accession>
<dbReference type="PIRSF" id="PIRSF028704">
    <property type="entry name" value="UPC028704"/>
    <property type="match status" value="1"/>
</dbReference>
<dbReference type="InterPro" id="IPR014550">
    <property type="entry name" value="UCP028704_OpgC"/>
</dbReference>
<gene>
    <name evidence="2" type="ORF">EDD54_1896</name>
</gene>
<keyword evidence="1" id="KW-1133">Transmembrane helix</keyword>
<evidence type="ECO:0000313" key="2">
    <source>
        <dbReference type="EMBL" id="TDP85051.1"/>
    </source>
</evidence>
<evidence type="ECO:0008006" key="4">
    <source>
        <dbReference type="Google" id="ProtNLM"/>
    </source>
</evidence>
<dbReference type="PANTHER" id="PTHR38592:SF3">
    <property type="entry name" value="BLL4819 PROTEIN"/>
    <property type="match status" value="1"/>
</dbReference>
<feature type="transmembrane region" description="Helical" evidence="1">
    <location>
        <begin position="341"/>
        <end position="358"/>
    </location>
</feature>
<dbReference type="EMBL" id="SNXY01000007">
    <property type="protein sequence ID" value="TDP85051.1"/>
    <property type="molecule type" value="Genomic_DNA"/>
</dbReference>
<evidence type="ECO:0000256" key="1">
    <source>
        <dbReference type="SAM" id="Phobius"/>
    </source>
</evidence>
<feature type="transmembrane region" description="Helical" evidence="1">
    <location>
        <begin position="86"/>
        <end position="108"/>
    </location>
</feature>
<feature type="transmembrane region" description="Helical" evidence="1">
    <location>
        <begin position="169"/>
        <end position="186"/>
    </location>
</feature>
<keyword evidence="3" id="KW-1185">Reference proteome</keyword>
<dbReference type="Pfam" id="PF10129">
    <property type="entry name" value="OpgC_C"/>
    <property type="match status" value="1"/>
</dbReference>
<dbReference type="PANTHER" id="PTHR38592">
    <property type="entry name" value="BLL4819 PROTEIN"/>
    <property type="match status" value="1"/>
</dbReference>
<feature type="transmembrane region" description="Helical" evidence="1">
    <location>
        <begin position="231"/>
        <end position="250"/>
    </location>
</feature>
<sequence length="390" mass="42482">MSSKPTSSRDNGIDVLRGFALLSIFVNHIPNNVLEPFTHKNFGLSDSAELFVLLAGVAAAFAYFRGFAAGRPLLAVGRTLKRAGTLYVAHLSSTVVGMAIFALGVLLYDKPELFDEIRLNLIRDDFFHALVGLPLMTYQIGYHNILPMYVCLLVVVGPMMLLASVGPRVMLAVSVALYAATQVFGWNMPNFPDAGGWFFNPFAWQLIFAIGFFVGLRVLEKRTPVPYSRPLWWAALAYLVGACIFHRWNFYGTIPEIPFLPHNFQINEKPWVAAPRLAHILSLAYVVGHSPVMGWLRGLSTTNPLALLGRNALPVFWVGTALSMVGNVLMLARGLSVGEQLAYLAVGAAVQIGLAYGLDRLQAAEKARKARAAAPATLSMPAGFAPLPTP</sequence>
<evidence type="ECO:0000313" key="3">
    <source>
        <dbReference type="Proteomes" id="UP000294547"/>
    </source>
</evidence>
<dbReference type="RefSeq" id="WP_245515740.1">
    <property type="nucleotide sequence ID" value="NZ_BSPM01000004.1"/>
</dbReference>